<name>M2YG89_9MICC</name>
<gene>
    <name evidence="4" type="ORF">C884_01596</name>
</gene>
<feature type="compositionally biased region" description="Pro residues" evidence="1">
    <location>
        <begin position="419"/>
        <end position="440"/>
    </location>
</feature>
<accession>M2YG89</accession>
<sequence length="440" mass="47359">METMSTAASAQSSPTASPSEPVPWGGAAAPGPVGGPPARGTGAPSGTRRLPLGAEVRDLPYHRLGLADHRHRPWAPLIEGALSGGIYLGASIFFTVALLLGMLVFRPELTDTFMTGDPNQMNMADPWLLVLLFGSVAIWLPIALFARWVMRPRPTGLIWSVTGRIRWKYLFITLGVAAAIYLVIQVGLSLLLSALAPQEQGLEFEPQPWWWLSLILMLLIVPIQCTAEEVVFRGYLAQMLGRWLRHPLFAILLPVPLFMLGHLYDIWGQLSVGMMALVAGWVVWRTGGLEAAIALHVVNNIFASLTVLFVPFDPEAQAESVGWFGFLVTAVMQVSFGLLAIWIAKRSGLAVTRRSAVWPARARRDWERFTGLDAAGVRELPAAAEIADMLGAWRAGGQAGPGATSWQAGPAVPVGRPGAPVPGQPEQPAPMGPPAAPPRP</sequence>
<dbReference type="EMBL" id="ANHZ02000003">
    <property type="protein sequence ID" value="EME37545.1"/>
    <property type="molecule type" value="Genomic_DNA"/>
</dbReference>
<comment type="caution">
    <text evidence="4">The sequence shown here is derived from an EMBL/GenBank/DDBJ whole genome shotgun (WGS) entry which is preliminary data.</text>
</comment>
<feature type="transmembrane region" description="Helical" evidence="2">
    <location>
        <begin position="208"/>
        <end position="231"/>
    </location>
</feature>
<dbReference type="GO" id="GO:0004175">
    <property type="term" value="F:endopeptidase activity"/>
    <property type="evidence" value="ECO:0007669"/>
    <property type="project" value="UniProtKB-ARBA"/>
</dbReference>
<protein>
    <recommendedName>
        <fullName evidence="3">CAAX prenyl protease 2/Lysostaphin resistance protein A-like domain-containing protein</fullName>
    </recommendedName>
</protein>
<feature type="transmembrane region" description="Helical" evidence="2">
    <location>
        <begin position="86"/>
        <end position="106"/>
    </location>
</feature>
<organism evidence="4 5">
    <name type="scientific">Kocuria palustris PEL</name>
    <dbReference type="NCBI Taxonomy" id="1236550"/>
    <lineage>
        <taxon>Bacteria</taxon>
        <taxon>Bacillati</taxon>
        <taxon>Actinomycetota</taxon>
        <taxon>Actinomycetes</taxon>
        <taxon>Micrococcales</taxon>
        <taxon>Micrococcaceae</taxon>
        <taxon>Kocuria</taxon>
    </lineage>
</organism>
<feature type="transmembrane region" description="Helical" evidence="2">
    <location>
        <begin position="322"/>
        <end position="344"/>
    </location>
</feature>
<feature type="transmembrane region" description="Helical" evidence="2">
    <location>
        <begin position="126"/>
        <end position="149"/>
    </location>
</feature>
<evidence type="ECO:0000256" key="2">
    <source>
        <dbReference type="SAM" id="Phobius"/>
    </source>
</evidence>
<feature type="domain" description="CAAX prenyl protease 2/Lysostaphin resistance protein A-like" evidence="3">
    <location>
        <begin position="211"/>
        <end position="302"/>
    </location>
</feature>
<keyword evidence="2" id="KW-0812">Transmembrane</keyword>
<dbReference type="GO" id="GO:0080120">
    <property type="term" value="P:CAAX-box protein maturation"/>
    <property type="evidence" value="ECO:0007669"/>
    <property type="project" value="UniProtKB-ARBA"/>
</dbReference>
<dbReference type="Proteomes" id="UP000009877">
    <property type="component" value="Unassembled WGS sequence"/>
</dbReference>
<evidence type="ECO:0000259" key="3">
    <source>
        <dbReference type="Pfam" id="PF02517"/>
    </source>
</evidence>
<feature type="compositionally biased region" description="Low complexity" evidence="1">
    <location>
        <begin position="1"/>
        <end position="44"/>
    </location>
</feature>
<evidence type="ECO:0000256" key="1">
    <source>
        <dbReference type="SAM" id="MobiDB-lite"/>
    </source>
</evidence>
<dbReference type="Pfam" id="PF02517">
    <property type="entry name" value="Rce1-like"/>
    <property type="match status" value="1"/>
</dbReference>
<dbReference type="InterPro" id="IPR003675">
    <property type="entry name" value="Rce1/LyrA-like_dom"/>
</dbReference>
<evidence type="ECO:0000313" key="4">
    <source>
        <dbReference type="EMBL" id="EME37545.1"/>
    </source>
</evidence>
<reference evidence="4 5" key="1">
    <citation type="journal article" date="2014" name="Genome Announc.">
        <title>Draft Genome Sequence of Kocuria palustris PEL.</title>
        <authorList>
            <person name="Sharma G."/>
            <person name="Khatri I."/>
            <person name="Subramanian S."/>
        </authorList>
    </citation>
    <scope>NUCLEOTIDE SEQUENCE [LARGE SCALE GENOMIC DNA]</scope>
    <source>
        <strain evidence="4 5">PEL</strain>
    </source>
</reference>
<feature type="transmembrane region" description="Helical" evidence="2">
    <location>
        <begin position="243"/>
        <end position="260"/>
    </location>
</feature>
<evidence type="ECO:0000313" key="5">
    <source>
        <dbReference type="Proteomes" id="UP000009877"/>
    </source>
</evidence>
<feature type="transmembrane region" description="Helical" evidence="2">
    <location>
        <begin position="266"/>
        <end position="284"/>
    </location>
</feature>
<keyword evidence="5" id="KW-1185">Reference proteome</keyword>
<feature type="transmembrane region" description="Helical" evidence="2">
    <location>
        <begin position="291"/>
        <end position="310"/>
    </location>
</feature>
<keyword evidence="2" id="KW-1133">Transmembrane helix</keyword>
<feature type="transmembrane region" description="Helical" evidence="2">
    <location>
        <begin position="169"/>
        <end position="196"/>
    </location>
</feature>
<feature type="compositionally biased region" description="Low complexity" evidence="1">
    <location>
        <begin position="407"/>
        <end position="418"/>
    </location>
</feature>
<proteinExistence type="predicted"/>
<dbReference type="AlphaFoldDB" id="M2YG89"/>
<keyword evidence="2" id="KW-0472">Membrane</keyword>
<feature type="region of interest" description="Disordered" evidence="1">
    <location>
        <begin position="398"/>
        <end position="440"/>
    </location>
</feature>
<feature type="region of interest" description="Disordered" evidence="1">
    <location>
        <begin position="1"/>
        <end position="50"/>
    </location>
</feature>